<dbReference type="AlphaFoldDB" id="A0A2K9HK51"/>
<name>A0A2K9HK51_9LACO</name>
<sequence>MSQATIFKYFRSKKELLLFIIKPMIENILPTTQRILQDNHDGLISWVHFLVNDRYHFLSRNRDAAIILISQVLIDEQVRGMLLDRVSYSKSLFAKKVWENLLISDEIRDDLSMPDFIQLVLGQILFYFLQSQRIEVIDDPRQINRDLQRIERTIILAIRK</sequence>
<protein>
    <recommendedName>
        <fullName evidence="3">TetR family transcriptional regulator</fullName>
    </recommendedName>
</protein>
<dbReference type="STRING" id="1423720.FC67_GL001799"/>
<evidence type="ECO:0008006" key="3">
    <source>
        <dbReference type="Google" id="ProtNLM"/>
    </source>
</evidence>
<gene>
    <name evidence="1" type="ORF">LA20249_02605</name>
</gene>
<organism evidence="1 2">
    <name type="scientific">Companilactobacillus alimentarius DSM 20249</name>
    <dbReference type="NCBI Taxonomy" id="1423720"/>
    <lineage>
        <taxon>Bacteria</taxon>
        <taxon>Bacillati</taxon>
        <taxon>Bacillota</taxon>
        <taxon>Bacilli</taxon>
        <taxon>Lactobacillales</taxon>
        <taxon>Lactobacillaceae</taxon>
        <taxon>Companilactobacillus</taxon>
    </lineage>
</organism>
<proteinExistence type="predicted"/>
<dbReference type="KEGG" id="lali:LA20249_02605"/>
<evidence type="ECO:0000313" key="1">
    <source>
        <dbReference type="EMBL" id="AUI71155.1"/>
    </source>
</evidence>
<evidence type="ECO:0000313" key="2">
    <source>
        <dbReference type="Proteomes" id="UP000234653"/>
    </source>
</evidence>
<dbReference type="Proteomes" id="UP000234653">
    <property type="component" value="Chromosome"/>
</dbReference>
<dbReference type="RefSeq" id="WP_057739528.1">
    <property type="nucleotide sequence ID" value="NZ_AZDQ01000043.1"/>
</dbReference>
<dbReference type="EMBL" id="CP018867">
    <property type="protein sequence ID" value="AUI71155.1"/>
    <property type="molecule type" value="Genomic_DNA"/>
</dbReference>
<dbReference type="Gene3D" id="1.10.357.10">
    <property type="entry name" value="Tetracycline Repressor, domain 2"/>
    <property type="match status" value="1"/>
</dbReference>
<keyword evidence="2" id="KW-1185">Reference proteome</keyword>
<accession>A0A2K9HK51</accession>
<reference evidence="1 2" key="1">
    <citation type="submission" date="2016-12" db="EMBL/GenBank/DDBJ databases">
        <title>The whole genome sequencing and assembly of Lactobacillus alimentarius DSM 20249T strain.</title>
        <authorList>
            <person name="Lee Y.-J."/>
            <person name="Yi H."/>
            <person name="Bahn Y.-S."/>
            <person name="Kim J.F."/>
            <person name="Lee D.-W."/>
        </authorList>
    </citation>
    <scope>NUCLEOTIDE SEQUENCE [LARGE SCALE GENOMIC DNA]</scope>
    <source>
        <strain evidence="1 2">DSM 20249</strain>
    </source>
</reference>